<protein>
    <submittedName>
        <fullName evidence="2">Uncharacterized protein</fullName>
    </submittedName>
</protein>
<organism evidence="2">
    <name type="scientific">Arundo donax</name>
    <name type="common">Giant reed</name>
    <name type="synonym">Donax arundinaceus</name>
    <dbReference type="NCBI Taxonomy" id="35708"/>
    <lineage>
        <taxon>Eukaryota</taxon>
        <taxon>Viridiplantae</taxon>
        <taxon>Streptophyta</taxon>
        <taxon>Embryophyta</taxon>
        <taxon>Tracheophyta</taxon>
        <taxon>Spermatophyta</taxon>
        <taxon>Magnoliopsida</taxon>
        <taxon>Liliopsida</taxon>
        <taxon>Poales</taxon>
        <taxon>Poaceae</taxon>
        <taxon>PACMAD clade</taxon>
        <taxon>Arundinoideae</taxon>
        <taxon>Arundineae</taxon>
        <taxon>Arundo</taxon>
    </lineage>
</organism>
<feature type="region of interest" description="Disordered" evidence="1">
    <location>
        <begin position="1"/>
        <end position="29"/>
    </location>
</feature>
<sequence>MDLKQTTDHQREASQGPQKNKTKQRESRF</sequence>
<accession>A0A0A9F943</accession>
<proteinExistence type="predicted"/>
<name>A0A0A9F943_ARUDO</name>
<evidence type="ECO:0000313" key="2">
    <source>
        <dbReference type="EMBL" id="JAE08872.1"/>
    </source>
</evidence>
<feature type="compositionally biased region" description="Basic and acidic residues" evidence="1">
    <location>
        <begin position="1"/>
        <end position="12"/>
    </location>
</feature>
<dbReference type="EMBL" id="GBRH01189024">
    <property type="protein sequence ID" value="JAE08872.1"/>
    <property type="molecule type" value="Transcribed_RNA"/>
</dbReference>
<dbReference type="AlphaFoldDB" id="A0A0A9F943"/>
<evidence type="ECO:0000256" key="1">
    <source>
        <dbReference type="SAM" id="MobiDB-lite"/>
    </source>
</evidence>
<reference evidence="2" key="2">
    <citation type="journal article" date="2015" name="Data Brief">
        <title>Shoot transcriptome of the giant reed, Arundo donax.</title>
        <authorList>
            <person name="Barrero R.A."/>
            <person name="Guerrero F.D."/>
            <person name="Moolhuijzen P."/>
            <person name="Goolsby J.A."/>
            <person name="Tidwell J."/>
            <person name="Bellgard S.E."/>
            <person name="Bellgard M.I."/>
        </authorList>
    </citation>
    <scope>NUCLEOTIDE SEQUENCE</scope>
    <source>
        <tissue evidence="2">Shoot tissue taken approximately 20 cm above the soil surface</tissue>
    </source>
</reference>
<reference evidence="2" key="1">
    <citation type="submission" date="2014-09" db="EMBL/GenBank/DDBJ databases">
        <authorList>
            <person name="Magalhaes I.L.F."/>
            <person name="Oliveira U."/>
            <person name="Santos F.R."/>
            <person name="Vidigal T.H.D.A."/>
            <person name="Brescovit A.D."/>
            <person name="Santos A.J."/>
        </authorList>
    </citation>
    <scope>NUCLEOTIDE SEQUENCE</scope>
    <source>
        <tissue evidence="2">Shoot tissue taken approximately 20 cm above the soil surface</tissue>
    </source>
</reference>